<dbReference type="EMBL" id="RCMK01001441">
    <property type="protein sequence ID" value="KAG2894206.1"/>
    <property type="molecule type" value="Genomic_DNA"/>
</dbReference>
<dbReference type="Proteomes" id="UP000736787">
    <property type="component" value="Unassembled WGS sequence"/>
</dbReference>
<dbReference type="EMBL" id="RCML01001146">
    <property type="protein sequence ID" value="KAG2965061.1"/>
    <property type="molecule type" value="Genomic_DNA"/>
</dbReference>
<protein>
    <submittedName>
        <fullName evidence="2">Uncharacterized protein</fullName>
    </submittedName>
</protein>
<organism evidence="2 6">
    <name type="scientific">Phytophthora cactorum</name>
    <dbReference type="NCBI Taxonomy" id="29920"/>
    <lineage>
        <taxon>Eukaryota</taxon>
        <taxon>Sar</taxon>
        <taxon>Stramenopiles</taxon>
        <taxon>Oomycota</taxon>
        <taxon>Peronosporomycetes</taxon>
        <taxon>Peronosporales</taxon>
        <taxon>Peronosporaceae</taxon>
        <taxon>Phytophthora</taxon>
    </lineage>
</organism>
<dbReference type="Proteomes" id="UP000774804">
    <property type="component" value="Unassembled WGS sequence"/>
</dbReference>
<dbReference type="EMBL" id="RCMG01001379">
    <property type="protein sequence ID" value="KAG2828812.1"/>
    <property type="molecule type" value="Genomic_DNA"/>
</dbReference>
<evidence type="ECO:0000313" key="2">
    <source>
        <dbReference type="EMBL" id="KAG2828812.1"/>
    </source>
</evidence>
<proteinExistence type="predicted"/>
<dbReference type="AlphaFoldDB" id="A0A8T0Y8Q9"/>
<evidence type="ECO:0000313" key="6">
    <source>
        <dbReference type="Proteomes" id="UP000735874"/>
    </source>
</evidence>
<feature type="compositionally biased region" description="Basic and acidic residues" evidence="1">
    <location>
        <begin position="23"/>
        <end position="52"/>
    </location>
</feature>
<reference evidence="2" key="1">
    <citation type="submission" date="2018-10" db="EMBL/GenBank/DDBJ databases">
        <title>Effector identification in a new, highly contiguous assembly of the strawberry crown rot pathogen Phytophthora cactorum.</title>
        <authorList>
            <person name="Armitage A.D."/>
            <person name="Nellist C.F."/>
            <person name="Bates H."/>
            <person name="Vickerstaff R.J."/>
            <person name="Harrison R.J."/>
        </authorList>
    </citation>
    <scope>NUCLEOTIDE SEQUENCE</scope>
    <source>
        <strain evidence="2">15-7</strain>
        <strain evidence="3">4032</strain>
        <strain evidence="4">4040</strain>
        <strain evidence="5">P415</strain>
    </source>
</reference>
<evidence type="ECO:0000256" key="1">
    <source>
        <dbReference type="SAM" id="MobiDB-lite"/>
    </source>
</evidence>
<dbReference type="Proteomes" id="UP000697107">
    <property type="component" value="Unassembled WGS sequence"/>
</dbReference>
<sequence>MKVEEGHLAGENITFVADEARATAEETAAEKPEIDREGVGLREKEEERDRDGQCSPWRTCYKKDQMEALYTRLGVFVQDQGIDRCYVAQACVEHK</sequence>
<feature type="region of interest" description="Disordered" evidence="1">
    <location>
        <begin position="23"/>
        <end position="54"/>
    </location>
</feature>
<evidence type="ECO:0000313" key="5">
    <source>
        <dbReference type="EMBL" id="KAG2965061.1"/>
    </source>
</evidence>
<accession>A0A8T0Y8Q9</accession>
<comment type="caution">
    <text evidence="2">The sequence shown here is derived from an EMBL/GenBank/DDBJ whole genome shotgun (WGS) entry which is preliminary data.</text>
</comment>
<gene>
    <name evidence="2" type="ORF">PC113_g21394</name>
    <name evidence="3" type="ORF">PC115_g21175</name>
    <name evidence="4" type="ORF">PC117_g23543</name>
    <name evidence="5" type="ORF">PC118_g19966</name>
</gene>
<name>A0A8T0Y8Q9_9STRA</name>
<dbReference type="Proteomes" id="UP000735874">
    <property type="component" value="Unassembled WGS sequence"/>
</dbReference>
<evidence type="ECO:0000313" key="3">
    <source>
        <dbReference type="EMBL" id="KAG2884919.1"/>
    </source>
</evidence>
<evidence type="ECO:0000313" key="4">
    <source>
        <dbReference type="EMBL" id="KAG2894206.1"/>
    </source>
</evidence>
<dbReference type="EMBL" id="RCMI01001457">
    <property type="protein sequence ID" value="KAG2884919.1"/>
    <property type="molecule type" value="Genomic_DNA"/>
</dbReference>